<dbReference type="InterPro" id="IPR015421">
    <property type="entry name" value="PyrdxlP-dep_Trfase_major"/>
</dbReference>
<dbReference type="Pfam" id="PF00202">
    <property type="entry name" value="Aminotran_3"/>
    <property type="match status" value="1"/>
</dbReference>
<evidence type="ECO:0000256" key="1">
    <source>
        <dbReference type="ARBA" id="ARBA00001933"/>
    </source>
</evidence>
<keyword evidence="2" id="KW-0663">Pyridoxal phosphate</keyword>
<dbReference type="Gene3D" id="3.90.1150.10">
    <property type="entry name" value="Aspartate Aminotransferase, domain 1"/>
    <property type="match status" value="1"/>
</dbReference>
<feature type="non-terminal residue" evidence="3">
    <location>
        <position position="1"/>
    </location>
</feature>
<evidence type="ECO:0000256" key="2">
    <source>
        <dbReference type="ARBA" id="ARBA00022898"/>
    </source>
</evidence>
<protein>
    <submittedName>
        <fullName evidence="3">Glutamate-1-semialdehyde 2,1-aminomutase</fullName>
        <ecNumber evidence="3">5.4.3.8</ecNumber>
    </submittedName>
</protein>
<comment type="cofactor">
    <cofactor evidence="1">
        <name>pyridoxal 5'-phosphate</name>
        <dbReference type="ChEBI" id="CHEBI:597326"/>
    </cofactor>
</comment>
<keyword evidence="3" id="KW-0413">Isomerase</keyword>
<dbReference type="GO" id="GO:0042286">
    <property type="term" value="F:glutamate-1-semialdehyde 2,1-aminomutase activity"/>
    <property type="evidence" value="ECO:0007669"/>
    <property type="project" value="UniProtKB-EC"/>
</dbReference>
<evidence type="ECO:0000313" key="3">
    <source>
        <dbReference type="EMBL" id="CAA9229997.1"/>
    </source>
</evidence>
<dbReference type="PANTHER" id="PTHR43713:SF3">
    <property type="entry name" value="GLUTAMATE-1-SEMIALDEHYDE 2,1-AMINOMUTASE 1, CHLOROPLASTIC-RELATED"/>
    <property type="match status" value="1"/>
</dbReference>
<dbReference type="InterPro" id="IPR015424">
    <property type="entry name" value="PyrdxlP-dep_Trfase"/>
</dbReference>
<name>A0A6J4HPV8_9MICC</name>
<dbReference type="InterPro" id="IPR015422">
    <property type="entry name" value="PyrdxlP-dep_Trfase_small"/>
</dbReference>
<accession>A0A6J4HPV8</accession>
<dbReference type="SUPFAM" id="SSF53383">
    <property type="entry name" value="PLP-dependent transferases"/>
    <property type="match status" value="1"/>
</dbReference>
<gene>
    <name evidence="3" type="ORF">AVDCRST_MAG83-1839</name>
</gene>
<sequence>GAPDAAEPWTPDLLTFGKVIGGGIPAAALGGRADVMNHLAPIGPVYQAGTLSGNPVAVAAGVATLTAATGEVYRHVDARSLEISTALSEELSRAGVDHSIQRAGNLFSVAFGTSERGVSNYADAQAQEAFRYGPFFHSMLDSGVYLPPSVFEAWFLSAAHDDAAMEEIFAALPAAAKAAAAAQPA</sequence>
<dbReference type="EMBL" id="CADCTE010000066">
    <property type="protein sequence ID" value="CAA9229997.1"/>
    <property type="molecule type" value="Genomic_DNA"/>
</dbReference>
<dbReference type="EC" id="5.4.3.8" evidence="3"/>
<dbReference type="AlphaFoldDB" id="A0A6J4HPV8"/>
<dbReference type="GO" id="GO:0008483">
    <property type="term" value="F:transaminase activity"/>
    <property type="evidence" value="ECO:0007669"/>
    <property type="project" value="InterPro"/>
</dbReference>
<organism evidence="3">
    <name type="scientific">uncultured Arthrobacter sp</name>
    <dbReference type="NCBI Taxonomy" id="114050"/>
    <lineage>
        <taxon>Bacteria</taxon>
        <taxon>Bacillati</taxon>
        <taxon>Actinomycetota</taxon>
        <taxon>Actinomycetes</taxon>
        <taxon>Micrococcales</taxon>
        <taxon>Micrococcaceae</taxon>
        <taxon>Arthrobacter</taxon>
        <taxon>environmental samples</taxon>
    </lineage>
</organism>
<reference evidence="3" key="1">
    <citation type="submission" date="2020-02" db="EMBL/GenBank/DDBJ databases">
        <authorList>
            <person name="Meier V. D."/>
        </authorList>
    </citation>
    <scope>NUCLEOTIDE SEQUENCE</scope>
    <source>
        <strain evidence="3">AVDCRST_MAG83</strain>
    </source>
</reference>
<proteinExistence type="predicted"/>
<dbReference type="RefSeq" id="WP_294565846.1">
    <property type="nucleotide sequence ID" value="NZ_CADCTE010000066.1"/>
</dbReference>
<dbReference type="PANTHER" id="PTHR43713">
    <property type="entry name" value="GLUTAMATE-1-SEMIALDEHYDE 2,1-AMINOMUTASE"/>
    <property type="match status" value="1"/>
</dbReference>
<dbReference type="GO" id="GO:0030170">
    <property type="term" value="F:pyridoxal phosphate binding"/>
    <property type="evidence" value="ECO:0007669"/>
    <property type="project" value="InterPro"/>
</dbReference>
<dbReference type="InterPro" id="IPR005814">
    <property type="entry name" value="Aminotrans_3"/>
</dbReference>
<dbReference type="Gene3D" id="3.40.640.10">
    <property type="entry name" value="Type I PLP-dependent aspartate aminotransferase-like (Major domain)"/>
    <property type="match status" value="1"/>
</dbReference>